<accession>A0A8J2PKS4</accession>
<keyword evidence="3" id="KW-1185">Reference proteome</keyword>
<comment type="caution">
    <text evidence="2">The sequence shown here is derived from an EMBL/GenBank/DDBJ whole genome shotgun (WGS) entry which is preliminary data.</text>
</comment>
<name>A0A8J2PKS4_9HEXA</name>
<feature type="compositionally biased region" description="Polar residues" evidence="1">
    <location>
        <begin position="88"/>
        <end position="98"/>
    </location>
</feature>
<dbReference type="AlphaFoldDB" id="A0A8J2PKS4"/>
<proteinExistence type="predicted"/>
<dbReference type="Proteomes" id="UP000708208">
    <property type="component" value="Unassembled WGS sequence"/>
</dbReference>
<sequence length="113" mass="12141">MPKVYCAMEKVASCTHASSRANSGAEPKISSELVTPSGDEPGSIPHNQQKLAPNRRERGTSNKHGLGSLPKELATPSAVPEPQEQEELNTSNKTSGNQQKRRGRPPGSKNKLK</sequence>
<dbReference type="EMBL" id="CAJVCH010392169">
    <property type="protein sequence ID" value="CAG7817364.1"/>
    <property type="molecule type" value="Genomic_DNA"/>
</dbReference>
<feature type="region of interest" description="Disordered" evidence="1">
    <location>
        <begin position="13"/>
        <end position="113"/>
    </location>
</feature>
<organism evidence="2 3">
    <name type="scientific">Allacma fusca</name>
    <dbReference type="NCBI Taxonomy" id="39272"/>
    <lineage>
        <taxon>Eukaryota</taxon>
        <taxon>Metazoa</taxon>
        <taxon>Ecdysozoa</taxon>
        <taxon>Arthropoda</taxon>
        <taxon>Hexapoda</taxon>
        <taxon>Collembola</taxon>
        <taxon>Symphypleona</taxon>
        <taxon>Sminthuridae</taxon>
        <taxon>Allacma</taxon>
    </lineage>
</organism>
<evidence type="ECO:0000313" key="3">
    <source>
        <dbReference type="Proteomes" id="UP000708208"/>
    </source>
</evidence>
<reference evidence="2" key="1">
    <citation type="submission" date="2021-06" db="EMBL/GenBank/DDBJ databases">
        <authorList>
            <person name="Hodson N. C."/>
            <person name="Mongue J. A."/>
            <person name="Jaron S. K."/>
        </authorList>
    </citation>
    <scope>NUCLEOTIDE SEQUENCE</scope>
</reference>
<protein>
    <submittedName>
        <fullName evidence="2">Uncharacterized protein</fullName>
    </submittedName>
</protein>
<evidence type="ECO:0000313" key="2">
    <source>
        <dbReference type="EMBL" id="CAG7817364.1"/>
    </source>
</evidence>
<gene>
    <name evidence="2" type="ORF">AFUS01_LOCUS27936</name>
</gene>
<evidence type="ECO:0000256" key="1">
    <source>
        <dbReference type="SAM" id="MobiDB-lite"/>
    </source>
</evidence>
<feature type="compositionally biased region" description="Basic residues" evidence="1">
    <location>
        <begin position="99"/>
        <end position="113"/>
    </location>
</feature>